<dbReference type="Proteomes" id="UP000245539">
    <property type="component" value="Unassembled WGS sequence"/>
</dbReference>
<organism evidence="1 2">
    <name type="scientific">Leucothrix pacifica</name>
    <dbReference type="NCBI Taxonomy" id="1247513"/>
    <lineage>
        <taxon>Bacteria</taxon>
        <taxon>Pseudomonadati</taxon>
        <taxon>Pseudomonadota</taxon>
        <taxon>Gammaproteobacteria</taxon>
        <taxon>Thiotrichales</taxon>
        <taxon>Thiotrichaceae</taxon>
        <taxon>Leucothrix</taxon>
    </lineage>
</organism>
<accession>A0A317CFG7</accession>
<evidence type="ECO:0000313" key="1">
    <source>
        <dbReference type="EMBL" id="PWQ97089.1"/>
    </source>
</evidence>
<reference evidence="1 2" key="1">
    <citation type="submission" date="2018-05" db="EMBL/GenBank/DDBJ databases">
        <title>Leucothrix arctica sp. nov., isolated from Arctic seawater.</title>
        <authorList>
            <person name="Choi A."/>
            <person name="Baek K."/>
        </authorList>
    </citation>
    <scope>NUCLEOTIDE SEQUENCE [LARGE SCALE GENOMIC DNA]</scope>
    <source>
        <strain evidence="1 2">JCM 18388</strain>
    </source>
</reference>
<keyword evidence="2" id="KW-1185">Reference proteome</keyword>
<dbReference type="OrthoDB" id="158697at2"/>
<comment type="caution">
    <text evidence="1">The sequence shown here is derived from an EMBL/GenBank/DDBJ whole genome shotgun (WGS) entry which is preliminary data.</text>
</comment>
<gene>
    <name evidence="1" type="ORF">DKW60_11040</name>
</gene>
<proteinExistence type="predicted"/>
<name>A0A317CFG7_9GAMM</name>
<dbReference type="RefSeq" id="WP_109837718.1">
    <property type="nucleotide sequence ID" value="NZ_QGKM01000028.1"/>
</dbReference>
<sequence>MSKVLILDTSILCVWLNVPGMETCGSDADRWDRDRVDQKISEEMVAKTTFVLPMATLIETGNHIAQAAHSRWERANALAEIIRKSAQDLEPWAAFSHQSDLWSPEGLEKLADSWPSLANQCISIGDATIKDVAEFYAQSRFAVEILTGDEGLKSYEPVTATETPRRRKR</sequence>
<evidence type="ECO:0000313" key="2">
    <source>
        <dbReference type="Proteomes" id="UP000245539"/>
    </source>
</evidence>
<dbReference type="AlphaFoldDB" id="A0A317CFG7"/>
<protein>
    <recommendedName>
        <fullName evidence="3">PIN domain-containing protein</fullName>
    </recommendedName>
</protein>
<evidence type="ECO:0008006" key="3">
    <source>
        <dbReference type="Google" id="ProtNLM"/>
    </source>
</evidence>
<dbReference type="EMBL" id="QGKM01000028">
    <property type="protein sequence ID" value="PWQ97089.1"/>
    <property type="molecule type" value="Genomic_DNA"/>
</dbReference>